<comment type="caution">
    <text evidence="2">The sequence shown here is derived from an EMBL/GenBank/DDBJ whole genome shotgun (WGS) entry which is preliminary data.</text>
</comment>
<evidence type="ECO:0000313" key="2">
    <source>
        <dbReference type="EMBL" id="GAA0508479.1"/>
    </source>
</evidence>
<dbReference type="RefSeq" id="WP_343757473.1">
    <property type="nucleotide sequence ID" value="NZ_BAAADB010000012.1"/>
</dbReference>
<accession>A0ABP3LW78</accession>
<feature type="region of interest" description="Disordered" evidence="1">
    <location>
        <begin position="581"/>
        <end position="600"/>
    </location>
</feature>
<proteinExistence type="predicted"/>
<keyword evidence="3" id="KW-1185">Reference proteome</keyword>
<dbReference type="Gene3D" id="3.30.420.240">
    <property type="match status" value="1"/>
</dbReference>
<gene>
    <name evidence="2" type="ORF">GCM10008937_15390</name>
</gene>
<evidence type="ECO:0008006" key="4">
    <source>
        <dbReference type="Google" id="ProtNLM"/>
    </source>
</evidence>
<name>A0ABP3LW78_9DEIO</name>
<organism evidence="2 3">
    <name type="scientific">Deinococcus depolymerans</name>
    <dbReference type="NCBI Taxonomy" id="392408"/>
    <lineage>
        <taxon>Bacteria</taxon>
        <taxon>Thermotogati</taxon>
        <taxon>Deinococcota</taxon>
        <taxon>Deinococci</taxon>
        <taxon>Deinococcales</taxon>
        <taxon>Deinococcaceae</taxon>
        <taxon>Deinococcus</taxon>
    </lineage>
</organism>
<evidence type="ECO:0000256" key="1">
    <source>
        <dbReference type="SAM" id="MobiDB-lite"/>
    </source>
</evidence>
<protein>
    <recommendedName>
        <fullName evidence="4">Terminase</fullName>
    </recommendedName>
</protein>
<evidence type="ECO:0000313" key="3">
    <source>
        <dbReference type="Proteomes" id="UP001500191"/>
    </source>
</evidence>
<reference evidence="3" key="1">
    <citation type="journal article" date="2019" name="Int. J. Syst. Evol. Microbiol.">
        <title>The Global Catalogue of Microorganisms (GCM) 10K type strain sequencing project: providing services to taxonomists for standard genome sequencing and annotation.</title>
        <authorList>
            <consortium name="The Broad Institute Genomics Platform"/>
            <consortium name="The Broad Institute Genome Sequencing Center for Infectious Disease"/>
            <person name="Wu L."/>
            <person name="Ma J."/>
        </authorList>
    </citation>
    <scope>NUCLEOTIDE SEQUENCE [LARGE SCALE GENOMIC DNA]</scope>
    <source>
        <strain evidence="3">JCM 14368</strain>
    </source>
</reference>
<sequence>MTQRNATGRVPSWLTRKQVLQAIARVRLREAGKLKPEGPKRDEQTRWRERYGHDLIGFCERVLGMTPWKGVNGKPGQYEILQDIQESVTRQLAGESDVPYVFVIEAAHGVGKTYGLGAPVIAWFYRCFGPCVVQSTANTNDQVRDTLWKNLRMHVANALARRKNVMPGLMPKDMRAETSAEHFAMGFVTNDAGGTGTERVQGQHNDFHLWVFEEAEGIAEFMYDAVKRQFTGNTVRLWVLYANPKTSTSTFQEMKRHPLAKVYRLSLTDFPNVWNGTTEVPGGTTRSTFNEMIEDQRTFGCEVVPVMDETKHTFTVPWNVPKAGGGFHPAGTVFAPKRGFLYGALGIAPSGGGGDTFISAGRFDACLERTPEPTPTFDVNPPLALGATVRDLFPGQDLTTFDPHVTYRGAGHTVRIIWAAQIGVDCGRYGDDAGTVYSLFRQLLRFEEAIQGAQELDSMTRTDRYVQAVVKVARRLAALGVTRLSIRVDAGYGSGIIDALRKHVELAALFPDGYLVHEVAFGSSPNDPEQYADLVTEMYALADEVLSVTRIEDPPLLLKRDVTERKYAYVTKGGRDVRKLEKKNDFKKRTKGQSPDDGDGAVLALAPERLFARAGSLSSAIADLEDYALDFD</sequence>
<dbReference type="EMBL" id="BAAADB010000012">
    <property type="protein sequence ID" value="GAA0508479.1"/>
    <property type="molecule type" value="Genomic_DNA"/>
</dbReference>
<dbReference type="Proteomes" id="UP001500191">
    <property type="component" value="Unassembled WGS sequence"/>
</dbReference>